<reference evidence="2" key="1">
    <citation type="submission" date="2019-08" db="EMBL/GenBank/DDBJ databases">
        <title>The genome of the North American firefly Photinus pyralis.</title>
        <authorList>
            <consortium name="Photinus pyralis genome working group"/>
            <person name="Fallon T.R."/>
            <person name="Sander Lower S.E."/>
            <person name="Weng J.-K."/>
        </authorList>
    </citation>
    <scope>NUCLEOTIDE SEQUENCE</scope>
    <source>
        <strain evidence="2">TRF0915ILg1</strain>
        <tissue evidence="2">Whole body</tissue>
    </source>
</reference>
<evidence type="ECO:0000313" key="3">
    <source>
        <dbReference type="Proteomes" id="UP000801492"/>
    </source>
</evidence>
<organism evidence="2 3">
    <name type="scientific">Ignelater luminosus</name>
    <name type="common">Cucubano</name>
    <name type="synonym">Pyrophorus luminosus</name>
    <dbReference type="NCBI Taxonomy" id="2038154"/>
    <lineage>
        <taxon>Eukaryota</taxon>
        <taxon>Metazoa</taxon>
        <taxon>Ecdysozoa</taxon>
        <taxon>Arthropoda</taxon>
        <taxon>Hexapoda</taxon>
        <taxon>Insecta</taxon>
        <taxon>Pterygota</taxon>
        <taxon>Neoptera</taxon>
        <taxon>Endopterygota</taxon>
        <taxon>Coleoptera</taxon>
        <taxon>Polyphaga</taxon>
        <taxon>Elateriformia</taxon>
        <taxon>Elateroidea</taxon>
        <taxon>Elateridae</taxon>
        <taxon>Agrypninae</taxon>
        <taxon>Pyrophorini</taxon>
        <taxon>Ignelater</taxon>
    </lineage>
</organism>
<comment type="caution">
    <text evidence="2">The sequence shown here is derived from an EMBL/GenBank/DDBJ whole genome shotgun (WGS) entry which is preliminary data.</text>
</comment>
<dbReference type="SMART" id="SM00597">
    <property type="entry name" value="ZnF_TTF"/>
    <property type="match status" value="1"/>
</dbReference>
<sequence length="184" mass="21263">MSSNPKKLSGAENQNQRDFQQNAQEILCNPPIIINSPTPDLLRTDDKTISRDPYLWELNEATRDFIATNGTSQNDDADFKNSKIIYNDKTRFCTKKLFKRILKNGEIRPRAWLTYSESKESVFCAPCLLFSSEGFHDWKNSQARVARHENSNYYKTCVSQLKARRIPKGRVDKLLVQQLAEEIS</sequence>
<evidence type="ECO:0000313" key="2">
    <source>
        <dbReference type="EMBL" id="KAF2891917.1"/>
    </source>
</evidence>
<evidence type="ECO:0000259" key="1">
    <source>
        <dbReference type="SMART" id="SM00597"/>
    </source>
</evidence>
<feature type="domain" description="TTF-type" evidence="1">
    <location>
        <begin position="97"/>
        <end position="173"/>
    </location>
</feature>
<accession>A0A8K0CV58</accession>
<feature type="non-terminal residue" evidence="2">
    <location>
        <position position="1"/>
    </location>
</feature>
<protein>
    <recommendedName>
        <fullName evidence="1">TTF-type domain-containing protein</fullName>
    </recommendedName>
</protein>
<name>A0A8K0CV58_IGNLU</name>
<dbReference type="OrthoDB" id="6771182at2759"/>
<dbReference type="InterPro" id="IPR006580">
    <property type="entry name" value="Znf_TTF"/>
</dbReference>
<dbReference type="Proteomes" id="UP000801492">
    <property type="component" value="Unassembled WGS sequence"/>
</dbReference>
<proteinExistence type="predicted"/>
<gene>
    <name evidence="2" type="ORF">ILUMI_14256</name>
</gene>
<keyword evidence="3" id="KW-1185">Reference proteome</keyword>
<dbReference type="EMBL" id="VTPC01019505">
    <property type="protein sequence ID" value="KAF2891917.1"/>
    <property type="molecule type" value="Genomic_DNA"/>
</dbReference>
<dbReference type="AlphaFoldDB" id="A0A8K0CV58"/>